<dbReference type="InterPro" id="IPR050196">
    <property type="entry name" value="Cytochrome_P450_Monoox"/>
</dbReference>
<evidence type="ECO:0000256" key="8">
    <source>
        <dbReference type="RuleBase" id="RU000461"/>
    </source>
</evidence>
<keyword evidence="10" id="KW-1185">Reference proteome</keyword>
<comment type="caution">
    <text evidence="9">The sequence shown here is derived from an EMBL/GenBank/DDBJ whole genome shotgun (WGS) entry which is preliminary data.</text>
</comment>
<organism evidence="9 10">
    <name type="scientific">Bifiguratus adelaidae</name>
    <dbReference type="NCBI Taxonomy" id="1938954"/>
    <lineage>
        <taxon>Eukaryota</taxon>
        <taxon>Fungi</taxon>
        <taxon>Fungi incertae sedis</taxon>
        <taxon>Mucoromycota</taxon>
        <taxon>Mucoromycotina</taxon>
        <taxon>Endogonomycetes</taxon>
        <taxon>Endogonales</taxon>
        <taxon>Endogonales incertae sedis</taxon>
        <taxon>Bifiguratus</taxon>
    </lineage>
</organism>
<evidence type="ECO:0000256" key="2">
    <source>
        <dbReference type="ARBA" id="ARBA00010617"/>
    </source>
</evidence>
<keyword evidence="3 7" id="KW-0479">Metal-binding</keyword>
<dbReference type="InterPro" id="IPR017972">
    <property type="entry name" value="Cyt_P450_CS"/>
</dbReference>
<accession>A0A261Y330</accession>
<evidence type="ECO:0000256" key="5">
    <source>
        <dbReference type="ARBA" id="ARBA00023004"/>
    </source>
</evidence>
<dbReference type="Pfam" id="PF00067">
    <property type="entry name" value="p450"/>
    <property type="match status" value="1"/>
</dbReference>
<gene>
    <name evidence="9" type="ORF">BZG36_02123</name>
</gene>
<comment type="cofactor">
    <cofactor evidence="7">
        <name>heme</name>
        <dbReference type="ChEBI" id="CHEBI:30413"/>
    </cofactor>
</comment>
<feature type="binding site" description="axial binding residue" evidence="7">
    <location>
        <position position="100"/>
    </location>
    <ligand>
        <name>heme</name>
        <dbReference type="ChEBI" id="CHEBI:30413"/>
    </ligand>
    <ligandPart>
        <name>Fe</name>
        <dbReference type="ChEBI" id="CHEBI:18248"/>
    </ligandPart>
</feature>
<dbReference type="PRINTS" id="PR00463">
    <property type="entry name" value="EP450I"/>
</dbReference>
<keyword evidence="4" id="KW-0256">Endoplasmic reticulum</keyword>
<dbReference type="PRINTS" id="PR00385">
    <property type="entry name" value="P450"/>
</dbReference>
<evidence type="ECO:0000256" key="7">
    <source>
        <dbReference type="PIRSR" id="PIRSR602401-1"/>
    </source>
</evidence>
<evidence type="ECO:0000256" key="1">
    <source>
        <dbReference type="ARBA" id="ARBA00004586"/>
    </source>
</evidence>
<sequence length="118" mass="13861">MDFDAEDMKKMKYTQYCLNETLRLYPAVPGTSRTLQTPYMLPSHPDTVIPNGTEVVTFFYGAQRNPKYWERSDDFWPERWQNPPKNPYFFTPFSAGERICIGKNLLYDEATILIGTIY</sequence>
<proteinExistence type="inferred from homology"/>
<keyword evidence="6" id="KW-0472">Membrane</keyword>
<comment type="subcellular location">
    <subcellularLocation>
        <location evidence="1">Endoplasmic reticulum membrane</location>
    </subcellularLocation>
</comment>
<dbReference type="Gene3D" id="1.10.630.10">
    <property type="entry name" value="Cytochrome P450"/>
    <property type="match status" value="1"/>
</dbReference>
<evidence type="ECO:0000256" key="4">
    <source>
        <dbReference type="ARBA" id="ARBA00022824"/>
    </source>
</evidence>
<evidence type="ECO:0000313" key="9">
    <source>
        <dbReference type="EMBL" id="OZJ05030.1"/>
    </source>
</evidence>
<dbReference type="OrthoDB" id="1470350at2759"/>
<dbReference type="EMBL" id="MVBO01000024">
    <property type="protein sequence ID" value="OZJ05030.1"/>
    <property type="molecule type" value="Genomic_DNA"/>
</dbReference>
<keyword evidence="7 8" id="KW-0349">Heme</keyword>
<dbReference type="Proteomes" id="UP000242875">
    <property type="component" value="Unassembled WGS sequence"/>
</dbReference>
<reference evidence="9 10" key="1">
    <citation type="journal article" date="2017" name="Mycologia">
        <title>Bifiguratus adelaidae, gen. et sp. nov., a new member of Mucoromycotina in endophytic and soil-dwelling habitats.</title>
        <authorList>
            <person name="Torres-Cruz T.J."/>
            <person name="Billingsley Tobias T.L."/>
            <person name="Almatruk M."/>
            <person name="Hesse C."/>
            <person name="Kuske C.R."/>
            <person name="Desiro A."/>
            <person name="Benucci G.M."/>
            <person name="Bonito G."/>
            <person name="Stajich J.E."/>
            <person name="Dunlap C."/>
            <person name="Arnold A.E."/>
            <person name="Porras-Alfaro A."/>
        </authorList>
    </citation>
    <scope>NUCLEOTIDE SEQUENCE [LARGE SCALE GENOMIC DNA]</scope>
    <source>
        <strain evidence="9 10">AZ0501</strain>
    </source>
</reference>
<dbReference type="GO" id="GO:0004497">
    <property type="term" value="F:monooxygenase activity"/>
    <property type="evidence" value="ECO:0007669"/>
    <property type="project" value="UniProtKB-KW"/>
</dbReference>
<dbReference type="GO" id="GO:0005789">
    <property type="term" value="C:endoplasmic reticulum membrane"/>
    <property type="evidence" value="ECO:0007669"/>
    <property type="project" value="UniProtKB-SubCell"/>
</dbReference>
<dbReference type="PROSITE" id="PS00086">
    <property type="entry name" value="CYTOCHROME_P450"/>
    <property type="match status" value="1"/>
</dbReference>
<dbReference type="InterPro" id="IPR001128">
    <property type="entry name" value="Cyt_P450"/>
</dbReference>
<dbReference type="PANTHER" id="PTHR24291:SF189">
    <property type="entry name" value="CYTOCHROME P450 4C3-RELATED"/>
    <property type="match status" value="1"/>
</dbReference>
<dbReference type="InterPro" id="IPR036396">
    <property type="entry name" value="Cyt_P450_sf"/>
</dbReference>
<dbReference type="InterPro" id="IPR002401">
    <property type="entry name" value="Cyt_P450_E_grp-I"/>
</dbReference>
<keyword evidence="8" id="KW-0560">Oxidoreductase</keyword>
<comment type="similarity">
    <text evidence="2 8">Belongs to the cytochrome P450 family.</text>
</comment>
<dbReference type="GO" id="GO:0005506">
    <property type="term" value="F:iron ion binding"/>
    <property type="evidence" value="ECO:0007669"/>
    <property type="project" value="InterPro"/>
</dbReference>
<dbReference type="AlphaFoldDB" id="A0A261Y330"/>
<dbReference type="GO" id="GO:0020037">
    <property type="term" value="F:heme binding"/>
    <property type="evidence" value="ECO:0007669"/>
    <property type="project" value="InterPro"/>
</dbReference>
<dbReference type="PANTHER" id="PTHR24291">
    <property type="entry name" value="CYTOCHROME P450 FAMILY 4"/>
    <property type="match status" value="1"/>
</dbReference>
<evidence type="ECO:0000256" key="3">
    <source>
        <dbReference type="ARBA" id="ARBA00022723"/>
    </source>
</evidence>
<dbReference type="GO" id="GO:0016705">
    <property type="term" value="F:oxidoreductase activity, acting on paired donors, with incorporation or reduction of molecular oxygen"/>
    <property type="evidence" value="ECO:0007669"/>
    <property type="project" value="InterPro"/>
</dbReference>
<evidence type="ECO:0000313" key="10">
    <source>
        <dbReference type="Proteomes" id="UP000242875"/>
    </source>
</evidence>
<keyword evidence="5 7" id="KW-0408">Iron</keyword>
<name>A0A261Y330_9FUNG</name>
<keyword evidence="8" id="KW-0503">Monooxygenase</keyword>
<evidence type="ECO:0000256" key="6">
    <source>
        <dbReference type="ARBA" id="ARBA00023136"/>
    </source>
</evidence>
<dbReference type="SUPFAM" id="SSF48264">
    <property type="entry name" value="Cytochrome P450"/>
    <property type="match status" value="1"/>
</dbReference>
<protein>
    <submittedName>
        <fullName evidence="9">Uncharacterized protein</fullName>
    </submittedName>
</protein>